<evidence type="ECO:0000256" key="4">
    <source>
        <dbReference type="ARBA" id="ARBA00023242"/>
    </source>
</evidence>
<keyword evidence="3" id="KW-0175">Coiled coil</keyword>
<organism evidence="8 9">
    <name type="scientific">Malassezia pachydermatis</name>
    <dbReference type="NCBI Taxonomy" id="77020"/>
    <lineage>
        <taxon>Eukaryota</taxon>
        <taxon>Fungi</taxon>
        <taxon>Dikarya</taxon>
        <taxon>Basidiomycota</taxon>
        <taxon>Ustilaginomycotina</taxon>
        <taxon>Malasseziomycetes</taxon>
        <taxon>Malasseziales</taxon>
        <taxon>Malasseziaceae</taxon>
        <taxon>Malassezia</taxon>
    </lineage>
</organism>
<dbReference type="InterPro" id="IPR005612">
    <property type="entry name" value="CCAAT-binding_factor"/>
</dbReference>
<evidence type="ECO:0000259" key="7">
    <source>
        <dbReference type="Pfam" id="PF07540"/>
    </source>
</evidence>
<evidence type="ECO:0000256" key="1">
    <source>
        <dbReference type="ARBA" id="ARBA00004604"/>
    </source>
</evidence>
<dbReference type="Pfam" id="PF03914">
    <property type="entry name" value="CBF"/>
    <property type="match status" value="1"/>
</dbReference>
<dbReference type="GO" id="GO:0006270">
    <property type="term" value="P:DNA replication initiation"/>
    <property type="evidence" value="ECO:0007669"/>
    <property type="project" value="TreeGrafter"/>
</dbReference>
<sequence>MARPRRPAPVSLRASSASRAPKRARVDHGKPVPVRAPAPAPHDDESDSDAEALARDAQAMVSDDDADRVQAMQFLSRTKLPDVSAAGAQGRAKERIRDEKRRQRQWLDTQRQAIARDDSDGESTDMEGASESEEEEEEEEEEEDDDDDLDDDDVDEDDEDDEALEAQYLHQAARRERRAQADREARAQRPLPIRTEAGIQEQGSDTEPSGSRAVFSDEAADSDEEAATHAAPTYHASSAAHSARFGMQAPYTLVSGALSESPAVRTAALQSAREQIAHLSSNIVGDPELGTSWLQRLLVFAQPTCSPPPGETGRRVRVHAYIRQLALLSLLAVFVDIIPGYRIRALSEQEQKERVSQDVARRREWEQGLVNMYRDFLECCEAEIRKSASPLAPIALKCFCTLLVRAPHFNYRKNLLASVIAIMSRPVWNASSEQCSQALIQLLRSDADGEIGLELVMLLNRMIRERKLAVHANVLDVLVHLRLREELRRSVRSGPMGRQSSMPTAAENRRADPKQVRKGLAMHRSKKQVKRDRALREIEAEMREADATLDVEERERHQSETLKLVFALYFRLLKSEVPIALYASALEGIVQFAHHVSADFFRDLVEVLRTRLHSALASLADDHDHDGDPIRLGLLCIVAALELQAGQGGALELDMAQFYVALYRLLWPLAMSTNIEEGTTAKPGTVAGLRQWSTAALFFHALETGLIKAPRHTLQVSLDRTAAMVRRVLGAAMHWPTTSALKALQCAHAILSRATTMDSRFDALLDNRDAIHDGQFDPYTDQPDSARVLASGEPCWELILLSRSHANAQVRETATALLQWTRT</sequence>
<dbReference type="RefSeq" id="XP_017990418.1">
    <property type="nucleotide sequence ID" value="XM_018135886.1"/>
</dbReference>
<feature type="compositionally biased region" description="Acidic residues" evidence="5">
    <location>
        <begin position="119"/>
        <end position="164"/>
    </location>
</feature>
<keyword evidence="9" id="KW-1185">Reference proteome</keyword>
<evidence type="ECO:0000259" key="6">
    <source>
        <dbReference type="Pfam" id="PF03914"/>
    </source>
</evidence>
<comment type="caution">
    <text evidence="8">The sequence shown here is derived from an EMBL/GenBank/DDBJ whole genome shotgun (WGS) entry which is preliminary data.</text>
</comment>
<comment type="similarity">
    <text evidence="2">Belongs to the CBF/MAK21 family.</text>
</comment>
<feature type="region of interest" description="Disordered" evidence="5">
    <location>
        <begin position="492"/>
        <end position="523"/>
    </location>
</feature>
<dbReference type="GO" id="GO:0005730">
    <property type="term" value="C:nucleolus"/>
    <property type="evidence" value="ECO:0007669"/>
    <property type="project" value="UniProtKB-SubCell"/>
</dbReference>
<reference evidence="8 9" key="1">
    <citation type="submission" date="2015-07" db="EMBL/GenBank/DDBJ databases">
        <title>Draft Genome Sequence of Malassezia furfur CBS1878 and Malassezia pachydermatis CBS1879.</title>
        <authorList>
            <person name="Triana S."/>
            <person name="Ohm R."/>
            <person name="Gonzalez A."/>
            <person name="DeCock H."/>
            <person name="Restrepo S."/>
            <person name="Celis A."/>
        </authorList>
    </citation>
    <scope>NUCLEOTIDE SEQUENCE [LARGE SCALE GENOMIC DNA]</scope>
    <source>
        <strain evidence="8 9">CBS 1879</strain>
    </source>
</reference>
<dbReference type="VEuPathDB" id="FungiDB:Malapachy_1382"/>
<comment type="subcellular location">
    <subcellularLocation>
        <location evidence="1">Nucleus</location>
        <location evidence="1">Nucleolus</location>
    </subcellularLocation>
</comment>
<gene>
    <name evidence="8" type="ORF">Malapachy_1382</name>
</gene>
<dbReference type="Pfam" id="PF07540">
    <property type="entry name" value="NOC3p"/>
    <property type="match status" value="1"/>
</dbReference>
<dbReference type="AlphaFoldDB" id="A0A0M8MHV8"/>
<feature type="compositionally biased region" description="Basic and acidic residues" evidence="5">
    <location>
        <begin position="178"/>
        <end position="187"/>
    </location>
</feature>
<feature type="region of interest" description="Disordered" evidence="5">
    <location>
        <begin position="1"/>
        <end position="51"/>
    </location>
</feature>
<evidence type="ECO:0000256" key="3">
    <source>
        <dbReference type="ARBA" id="ARBA00023054"/>
    </source>
</evidence>
<name>A0A0M8MHV8_9BASI</name>
<feature type="region of interest" description="Disordered" evidence="5">
    <location>
        <begin position="75"/>
        <end position="235"/>
    </location>
</feature>
<dbReference type="PANTHER" id="PTHR14428">
    <property type="entry name" value="NUCLEOLAR COMPLEX PROTEIN 3"/>
    <property type="match status" value="1"/>
</dbReference>
<dbReference type="InterPro" id="IPR011501">
    <property type="entry name" value="Noc3_N"/>
</dbReference>
<dbReference type="InterPro" id="IPR016024">
    <property type="entry name" value="ARM-type_fold"/>
</dbReference>
<feature type="compositionally biased region" description="Low complexity" evidence="5">
    <location>
        <begin position="7"/>
        <end position="19"/>
    </location>
</feature>
<proteinExistence type="inferred from homology"/>
<dbReference type="EMBL" id="LGAV01000009">
    <property type="protein sequence ID" value="KOS12786.1"/>
    <property type="molecule type" value="Genomic_DNA"/>
</dbReference>
<evidence type="ECO:0000313" key="8">
    <source>
        <dbReference type="EMBL" id="KOS12786.1"/>
    </source>
</evidence>
<dbReference type="GeneID" id="28727761"/>
<evidence type="ECO:0000313" key="9">
    <source>
        <dbReference type="Proteomes" id="UP000037751"/>
    </source>
</evidence>
<dbReference type="InterPro" id="IPR016903">
    <property type="entry name" value="Nucleolar_cplx-assoc_3"/>
</dbReference>
<feature type="domain" description="Nucleolar complex-associated protein 3 N-terminal" evidence="7">
    <location>
        <begin position="272"/>
        <end position="376"/>
    </location>
</feature>
<dbReference type="STRING" id="77020.A0A0M8MHV8"/>
<dbReference type="Proteomes" id="UP000037751">
    <property type="component" value="Unassembled WGS sequence"/>
</dbReference>
<feature type="compositionally biased region" description="Basic and acidic residues" evidence="5">
    <location>
        <begin position="91"/>
        <end position="101"/>
    </location>
</feature>
<evidence type="ECO:0000256" key="2">
    <source>
        <dbReference type="ARBA" id="ARBA00007797"/>
    </source>
</evidence>
<evidence type="ECO:0000256" key="5">
    <source>
        <dbReference type="SAM" id="MobiDB-lite"/>
    </source>
</evidence>
<feature type="domain" description="CCAAT-binding factor" evidence="6">
    <location>
        <begin position="634"/>
        <end position="814"/>
    </location>
</feature>
<dbReference type="PANTHER" id="PTHR14428:SF5">
    <property type="entry name" value="NUCLEOLAR COMPLEX PROTEIN 3 HOMOLOG"/>
    <property type="match status" value="1"/>
</dbReference>
<keyword evidence="4" id="KW-0539">Nucleus</keyword>
<dbReference type="GO" id="GO:0003682">
    <property type="term" value="F:chromatin binding"/>
    <property type="evidence" value="ECO:0007669"/>
    <property type="project" value="TreeGrafter"/>
</dbReference>
<dbReference type="OrthoDB" id="10263597at2759"/>
<accession>A0A0M8MHV8</accession>
<protein>
    <submittedName>
        <fullName evidence="8">Nucleolar complex-associated protein 3</fullName>
    </submittedName>
</protein>
<dbReference type="SUPFAM" id="SSF48371">
    <property type="entry name" value="ARM repeat"/>
    <property type="match status" value="1"/>
</dbReference>